<name>A0A8H4VNB8_9AGAR</name>
<organism evidence="3 4">
    <name type="scientific">Agrocybe pediades</name>
    <dbReference type="NCBI Taxonomy" id="84607"/>
    <lineage>
        <taxon>Eukaryota</taxon>
        <taxon>Fungi</taxon>
        <taxon>Dikarya</taxon>
        <taxon>Basidiomycota</taxon>
        <taxon>Agaricomycotina</taxon>
        <taxon>Agaricomycetes</taxon>
        <taxon>Agaricomycetidae</taxon>
        <taxon>Agaricales</taxon>
        <taxon>Agaricineae</taxon>
        <taxon>Strophariaceae</taxon>
        <taxon>Agrocybe</taxon>
    </lineage>
</organism>
<feature type="transmembrane region" description="Helical" evidence="1">
    <location>
        <begin position="174"/>
        <end position="193"/>
    </location>
</feature>
<feature type="transmembrane region" description="Helical" evidence="1">
    <location>
        <begin position="132"/>
        <end position="154"/>
    </location>
</feature>
<evidence type="ECO:0000313" key="4">
    <source>
        <dbReference type="Proteomes" id="UP000521872"/>
    </source>
</evidence>
<feature type="transmembrane region" description="Helical" evidence="1">
    <location>
        <begin position="99"/>
        <end position="120"/>
    </location>
</feature>
<dbReference type="Proteomes" id="UP000521872">
    <property type="component" value="Unassembled WGS sequence"/>
</dbReference>
<feature type="transmembrane region" description="Helical" evidence="1">
    <location>
        <begin position="27"/>
        <end position="44"/>
    </location>
</feature>
<feature type="domain" description="DUF6534" evidence="2">
    <location>
        <begin position="177"/>
        <end position="266"/>
    </location>
</feature>
<protein>
    <recommendedName>
        <fullName evidence="2">DUF6534 domain-containing protein</fullName>
    </recommendedName>
</protein>
<dbReference type="Pfam" id="PF20152">
    <property type="entry name" value="DUF6534"/>
    <property type="match status" value="1"/>
</dbReference>
<sequence>MSEADAPPVILLPSALTAIGPLAVGSWLNWMLMGTLIVQVWYFQNHFSHDRLSIRLLVYGVMLIDIAQTVITTHVTWYYSVQNWADPTVFFRDSPWSAATIPLFAGLVSGIVQLFYSWRIWVLAPTKVMRGLAILISLIAVSQGATAIVTSIVIQFDKTQQRLLELHPAFEYWLAGSFTVDILISAAMLYILYTAKSRTPWSRTDNLFNRLIINAIQTGSITVICAGVDLALFVAFTSNNYHYVPAYILAKLYSNSLLATLNGRKSLNNGSTGGSIQTESVGMRLQVSRVTERTTDATIVRGPWGGDGKVDYSNDIDVESGHRSHKAEAL</sequence>
<evidence type="ECO:0000313" key="3">
    <source>
        <dbReference type="EMBL" id="KAF4615927.1"/>
    </source>
</evidence>
<keyword evidence="1" id="KW-0812">Transmembrane</keyword>
<reference evidence="3 4" key="1">
    <citation type="submission" date="2019-12" db="EMBL/GenBank/DDBJ databases">
        <authorList>
            <person name="Floudas D."/>
            <person name="Bentzer J."/>
            <person name="Ahren D."/>
            <person name="Johansson T."/>
            <person name="Persson P."/>
            <person name="Tunlid A."/>
        </authorList>
    </citation>
    <scope>NUCLEOTIDE SEQUENCE [LARGE SCALE GENOMIC DNA]</scope>
    <source>
        <strain evidence="3 4">CBS 102.39</strain>
    </source>
</reference>
<keyword evidence="1" id="KW-1133">Transmembrane helix</keyword>
<feature type="transmembrane region" description="Helical" evidence="1">
    <location>
        <begin position="214"/>
        <end position="236"/>
    </location>
</feature>
<dbReference type="EMBL" id="JAACJL010000032">
    <property type="protein sequence ID" value="KAF4615927.1"/>
    <property type="molecule type" value="Genomic_DNA"/>
</dbReference>
<feature type="transmembrane region" description="Helical" evidence="1">
    <location>
        <begin position="56"/>
        <end position="79"/>
    </location>
</feature>
<dbReference type="PANTHER" id="PTHR40465:SF1">
    <property type="entry name" value="DUF6534 DOMAIN-CONTAINING PROTEIN"/>
    <property type="match status" value="1"/>
</dbReference>
<dbReference type="InterPro" id="IPR045339">
    <property type="entry name" value="DUF6534"/>
</dbReference>
<evidence type="ECO:0000256" key="1">
    <source>
        <dbReference type="SAM" id="Phobius"/>
    </source>
</evidence>
<comment type="caution">
    <text evidence="3">The sequence shown here is derived from an EMBL/GenBank/DDBJ whole genome shotgun (WGS) entry which is preliminary data.</text>
</comment>
<dbReference type="PANTHER" id="PTHR40465">
    <property type="entry name" value="CHROMOSOME 1, WHOLE GENOME SHOTGUN SEQUENCE"/>
    <property type="match status" value="1"/>
</dbReference>
<keyword evidence="4" id="KW-1185">Reference proteome</keyword>
<gene>
    <name evidence="3" type="ORF">D9613_011348</name>
</gene>
<evidence type="ECO:0000259" key="2">
    <source>
        <dbReference type="Pfam" id="PF20152"/>
    </source>
</evidence>
<proteinExistence type="predicted"/>
<dbReference type="AlphaFoldDB" id="A0A8H4VNB8"/>
<accession>A0A8H4VNB8</accession>
<keyword evidence="1" id="KW-0472">Membrane</keyword>